<comment type="similarity">
    <text evidence="1">Belongs to the ATP-dependent AMP-binding enzyme family.</text>
</comment>
<dbReference type="InterPro" id="IPR042099">
    <property type="entry name" value="ANL_N_sf"/>
</dbReference>
<gene>
    <name evidence="3" type="ORF">GCM10023214_65870</name>
</gene>
<evidence type="ECO:0000313" key="3">
    <source>
        <dbReference type="EMBL" id="GAA4663862.1"/>
    </source>
</evidence>
<evidence type="ECO:0000313" key="4">
    <source>
        <dbReference type="Proteomes" id="UP001500192"/>
    </source>
</evidence>
<dbReference type="Pfam" id="PF00501">
    <property type="entry name" value="AMP-binding"/>
    <property type="match status" value="1"/>
</dbReference>
<dbReference type="InterPro" id="IPR000873">
    <property type="entry name" value="AMP-dep_synth/lig_dom"/>
</dbReference>
<evidence type="ECO:0000259" key="2">
    <source>
        <dbReference type="Pfam" id="PF00501"/>
    </source>
</evidence>
<dbReference type="InterPro" id="IPR020845">
    <property type="entry name" value="AMP-binding_CS"/>
</dbReference>
<sequence length="564" mass="59408">MSAHTTPEEQFGISTVGEAVEAVADSPRGIMLLDGGPAETPLPYRLVSAVARRVATELARLGVEPGDRVALLSTTGARFLLCLYGVWRANAVPVILAPPHRLGDLERLMTDVRRRLDHVGARCVVVADSLAGFLGKRLGDRRPVLTCGQLAAARDDRAPALTALPDDLAYLQFTSGTTGPAKAVAISHRQLLTNAVVCCQRLMLEGERSVHASWAPLYHDLGLMTAVASISARTKLVLQSPEAFLASPDSWVDALSRHRATGTVTPNFAYGLAARSMRQHPRPLDLSALRVCGDGSEPTHAPVVAAFTEEGGRYGLPAEAVTPMYGLAEATLSVSMGSRSEPMSWDHVDRESLTNGGVATVAPPGAPGTRTLAVVGTAVPGVEVAVVDEAGRPLPERHVGEVQVRGPSVMTGYWRDPEATAEVLRDGWLRTGDLGYTTPAGLVVCGRLKDLIIVGGANLYPEDYEYVAGQAEGAGGVCAAFALPEEERMVVAVEAAAGTDAAAAADLAKQVLAALRAELGHAPDRVVVTTRGAIPRTSSGKVQRARCRERYFGGTLPALAEVSR</sequence>
<keyword evidence="4" id="KW-1185">Reference proteome</keyword>
<protein>
    <recommendedName>
        <fullName evidence="2">AMP-dependent synthetase/ligase domain-containing protein</fullName>
    </recommendedName>
</protein>
<dbReference type="Proteomes" id="UP001500192">
    <property type="component" value="Unassembled WGS sequence"/>
</dbReference>
<dbReference type="PANTHER" id="PTHR22754">
    <property type="entry name" value="DISCO-INTERACTING PROTEIN 2 DIP2 -RELATED"/>
    <property type="match status" value="1"/>
</dbReference>
<dbReference type="Gene3D" id="3.40.50.12780">
    <property type="entry name" value="N-terminal domain of ligase-like"/>
    <property type="match status" value="1"/>
</dbReference>
<dbReference type="Gene3D" id="3.30.300.30">
    <property type="match status" value="1"/>
</dbReference>
<dbReference type="PROSITE" id="PS00455">
    <property type="entry name" value="AMP_BINDING"/>
    <property type="match status" value="1"/>
</dbReference>
<feature type="domain" description="AMP-dependent synthetase/ligase" evidence="2">
    <location>
        <begin position="42"/>
        <end position="414"/>
    </location>
</feature>
<name>A0ABP8VKA0_9PSEU</name>
<evidence type="ECO:0000256" key="1">
    <source>
        <dbReference type="ARBA" id="ARBA00006432"/>
    </source>
</evidence>
<reference evidence="4" key="1">
    <citation type="journal article" date="2019" name="Int. J. Syst. Evol. Microbiol.">
        <title>The Global Catalogue of Microorganisms (GCM) 10K type strain sequencing project: providing services to taxonomists for standard genome sequencing and annotation.</title>
        <authorList>
            <consortium name="The Broad Institute Genomics Platform"/>
            <consortium name="The Broad Institute Genome Sequencing Center for Infectious Disease"/>
            <person name="Wu L."/>
            <person name="Ma J."/>
        </authorList>
    </citation>
    <scope>NUCLEOTIDE SEQUENCE [LARGE SCALE GENOMIC DNA]</scope>
    <source>
        <strain evidence="4">JCM 18054</strain>
    </source>
</reference>
<dbReference type="PANTHER" id="PTHR22754:SF32">
    <property type="entry name" value="DISCO-INTERACTING PROTEIN 2"/>
    <property type="match status" value="1"/>
</dbReference>
<accession>A0ABP8VKA0</accession>
<proteinExistence type="inferred from homology"/>
<dbReference type="RefSeq" id="WP_346056053.1">
    <property type="nucleotide sequence ID" value="NZ_BAABIB010000134.1"/>
</dbReference>
<dbReference type="InterPro" id="IPR045851">
    <property type="entry name" value="AMP-bd_C_sf"/>
</dbReference>
<dbReference type="SUPFAM" id="SSF56801">
    <property type="entry name" value="Acetyl-CoA synthetase-like"/>
    <property type="match status" value="1"/>
</dbReference>
<organism evidence="3 4">
    <name type="scientific">Amycolatopsis dongchuanensis</name>
    <dbReference type="NCBI Taxonomy" id="1070866"/>
    <lineage>
        <taxon>Bacteria</taxon>
        <taxon>Bacillati</taxon>
        <taxon>Actinomycetota</taxon>
        <taxon>Actinomycetes</taxon>
        <taxon>Pseudonocardiales</taxon>
        <taxon>Pseudonocardiaceae</taxon>
        <taxon>Amycolatopsis</taxon>
    </lineage>
</organism>
<dbReference type="EMBL" id="BAABIB010000134">
    <property type="protein sequence ID" value="GAA4663862.1"/>
    <property type="molecule type" value="Genomic_DNA"/>
</dbReference>
<comment type="caution">
    <text evidence="3">The sequence shown here is derived from an EMBL/GenBank/DDBJ whole genome shotgun (WGS) entry which is preliminary data.</text>
</comment>